<dbReference type="Proteomes" id="UP000654345">
    <property type="component" value="Unassembled WGS sequence"/>
</dbReference>
<comment type="caution">
    <text evidence="1">The sequence shown here is derived from an EMBL/GenBank/DDBJ whole genome shotgun (WGS) entry which is preliminary data.</text>
</comment>
<proteinExistence type="predicted"/>
<keyword evidence="2" id="KW-1185">Reference proteome</keyword>
<sequence length="55" mass="6377">MLLIGNQTKIIPEKQSQSEAAGEEKVTFQFLSLSTERARLGNRSIDKKRWFFYGK</sequence>
<dbReference type="EMBL" id="BNJG01000003">
    <property type="protein sequence ID" value="GHO59764.1"/>
    <property type="molecule type" value="Genomic_DNA"/>
</dbReference>
<organism evidence="1 2">
    <name type="scientific">Ktedonobacter robiniae</name>
    <dbReference type="NCBI Taxonomy" id="2778365"/>
    <lineage>
        <taxon>Bacteria</taxon>
        <taxon>Bacillati</taxon>
        <taxon>Chloroflexota</taxon>
        <taxon>Ktedonobacteria</taxon>
        <taxon>Ktedonobacterales</taxon>
        <taxon>Ktedonobacteraceae</taxon>
        <taxon>Ktedonobacter</taxon>
    </lineage>
</organism>
<evidence type="ECO:0000313" key="2">
    <source>
        <dbReference type="Proteomes" id="UP000654345"/>
    </source>
</evidence>
<reference evidence="1 2" key="1">
    <citation type="journal article" date="2021" name="Int. J. Syst. Evol. Microbiol.">
        <title>Reticulibacter mediterranei gen. nov., sp. nov., within the new family Reticulibacteraceae fam. nov., and Ktedonospora formicarum gen. nov., sp. nov., Ktedonobacter robiniae sp. nov., Dictyobacter formicarum sp. nov. and Dictyobacter arantiisoli sp. nov., belonging to the class Ktedonobacteria.</title>
        <authorList>
            <person name="Yabe S."/>
            <person name="Zheng Y."/>
            <person name="Wang C.M."/>
            <person name="Sakai Y."/>
            <person name="Abe K."/>
            <person name="Yokota A."/>
            <person name="Donadio S."/>
            <person name="Cavaletti L."/>
            <person name="Monciardini P."/>
        </authorList>
    </citation>
    <scope>NUCLEOTIDE SEQUENCE [LARGE SCALE GENOMIC DNA]</scope>
    <source>
        <strain evidence="1 2">SOSP1-30</strain>
    </source>
</reference>
<name>A0ABQ3V3M1_9CHLR</name>
<protein>
    <submittedName>
        <fullName evidence="1">Uncharacterized protein</fullName>
    </submittedName>
</protein>
<gene>
    <name evidence="1" type="ORF">KSB_82390</name>
</gene>
<evidence type="ECO:0000313" key="1">
    <source>
        <dbReference type="EMBL" id="GHO59764.1"/>
    </source>
</evidence>
<accession>A0ABQ3V3M1</accession>